<comment type="caution">
    <text evidence="2">The sequence shown here is derived from an EMBL/GenBank/DDBJ whole genome shotgun (WGS) entry which is preliminary data.</text>
</comment>
<dbReference type="Proteomes" id="UP000729402">
    <property type="component" value="Unassembled WGS sequence"/>
</dbReference>
<sequence>MANWPDLTLQRALARSLANYYLFSGGVFWATGASILFSTDLIRVPQSGDRKVLVAKWYWKHEAELTWIPGGTGRKFLLTSIVHSVSRDANSHHSWRLAASVRRNVSCDRPRLEKPSTPA</sequence>
<organism evidence="2 3">
    <name type="scientific">Zizania palustris</name>
    <name type="common">Northern wild rice</name>
    <dbReference type="NCBI Taxonomy" id="103762"/>
    <lineage>
        <taxon>Eukaryota</taxon>
        <taxon>Viridiplantae</taxon>
        <taxon>Streptophyta</taxon>
        <taxon>Embryophyta</taxon>
        <taxon>Tracheophyta</taxon>
        <taxon>Spermatophyta</taxon>
        <taxon>Magnoliopsida</taxon>
        <taxon>Liliopsida</taxon>
        <taxon>Poales</taxon>
        <taxon>Poaceae</taxon>
        <taxon>BOP clade</taxon>
        <taxon>Oryzoideae</taxon>
        <taxon>Oryzeae</taxon>
        <taxon>Zizaniinae</taxon>
        <taxon>Zizania</taxon>
    </lineage>
</organism>
<keyword evidence="3" id="KW-1185">Reference proteome</keyword>
<accession>A0A8J5VR58</accession>
<keyword evidence="1" id="KW-0812">Transmembrane</keyword>
<reference evidence="2" key="1">
    <citation type="journal article" date="2021" name="bioRxiv">
        <title>Whole Genome Assembly and Annotation of Northern Wild Rice, Zizania palustris L., Supports a Whole Genome Duplication in the Zizania Genus.</title>
        <authorList>
            <person name="Haas M."/>
            <person name="Kono T."/>
            <person name="Macchietto M."/>
            <person name="Millas R."/>
            <person name="McGilp L."/>
            <person name="Shao M."/>
            <person name="Duquette J."/>
            <person name="Hirsch C.N."/>
            <person name="Kimball J."/>
        </authorList>
    </citation>
    <scope>NUCLEOTIDE SEQUENCE</scope>
    <source>
        <tissue evidence="2">Fresh leaf tissue</tissue>
    </source>
</reference>
<proteinExistence type="predicted"/>
<evidence type="ECO:0000313" key="2">
    <source>
        <dbReference type="EMBL" id="KAG8057213.1"/>
    </source>
</evidence>
<name>A0A8J5VR58_ZIZPA</name>
<keyword evidence="1" id="KW-0472">Membrane</keyword>
<evidence type="ECO:0000256" key="1">
    <source>
        <dbReference type="SAM" id="Phobius"/>
    </source>
</evidence>
<dbReference type="EMBL" id="JAAALK010000287">
    <property type="protein sequence ID" value="KAG8057213.1"/>
    <property type="molecule type" value="Genomic_DNA"/>
</dbReference>
<evidence type="ECO:0000313" key="3">
    <source>
        <dbReference type="Proteomes" id="UP000729402"/>
    </source>
</evidence>
<reference evidence="2" key="2">
    <citation type="submission" date="2021-02" db="EMBL/GenBank/DDBJ databases">
        <authorList>
            <person name="Kimball J.A."/>
            <person name="Haas M.W."/>
            <person name="Macchietto M."/>
            <person name="Kono T."/>
            <person name="Duquette J."/>
            <person name="Shao M."/>
        </authorList>
    </citation>
    <scope>NUCLEOTIDE SEQUENCE</scope>
    <source>
        <tissue evidence="2">Fresh leaf tissue</tissue>
    </source>
</reference>
<gene>
    <name evidence="2" type="ORF">GUJ93_ZPchr0002g24786</name>
</gene>
<keyword evidence="1" id="KW-1133">Transmembrane helix</keyword>
<feature type="transmembrane region" description="Helical" evidence="1">
    <location>
        <begin position="20"/>
        <end position="42"/>
    </location>
</feature>
<protein>
    <submittedName>
        <fullName evidence="2">Uncharacterized protein</fullName>
    </submittedName>
</protein>
<dbReference type="AlphaFoldDB" id="A0A8J5VR58"/>